<sequence>EYRAAAQRLCVAPAWLSTTKLLRSAGRLATVCREELAALKLRLGVIDYAYQLKGDHHRCYRQHDLLTRAPIFQNLTK</sequence>
<evidence type="ECO:0000313" key="1">
    <source>
        <dbReference type="EMBL" id="CAK9053144.1"/>
    </source>
</evidence>
<dbReference type="EMBL" id="CAXAMM010023147">
    <property type="protein sequence ID" value="CAK9053144.1"/>
    <property type="molecule type" value="Genomic_DNA"/>
</dbReference>
<keyword evidence="2" id="KW-1185">Reference proteome</keyword>
<gene>
    <name evidence="1" type="ORF">SCF082_LOCUS28998</name>
</gene>
<comment type="caution">
    <text evidence="1">The sequence shown here is derived from an EMBL/GenBank/DDBJ whole genome shotgun (WGS) entry which is preliminary data.</text>
</comment>
<feature type="non-terminal residue" evidence="1">
    <location>
        <position position="77"/>
    </location>
</feature>
<name>A0ABP0MNX8_9DINO</name>
<evidence type="ECO:0000313" key="2">
    <source>
        <dbReference type="Proteomes" id="UP001642464"/>
    </source>
</evidence>
<accession>A0ABP0MNX8</accession>
<protein>
    <submittedName>
        <fullName evidence="1">Uncharacterized protein</fullName>
    </submittedName>
</protein>
<feature type="non-terminal residue" evidence="1">
    <location>
        <position position="1"/>
    </location>
</feature>
<dbReference type="Proteomes" id="UP001642464">
    <property type="component" value="Unassembled WGS sequence"/>
</dbReference>
<proteinExistence type="predicted"/>
<organism evidence="1 2">
    <name type="scientific">Durusdinium trenchii</name>
    <dbReference type="NCBI Taxonomy" id="1381693"/>
    <lineage>
        <taxon>Eukaryota</taxon>
        <taxon>Sar</taxon>
        <taxon>Alveolata</taxon>
        <taxon>Dinophyceae</taxon>
        <taxon>Suessiales</taxon>
        <taxon>Symbiodiniaceae</taxon>
        <taxon>Durusdinium</taxon>
    </lineage>
</organism>
<reference evidence="1 2" key="1">
    <citation type="submission" date="2024-02" db="EMBL/GenBank/DDBJ databases">
        <authorList>
            <person name="Chen Y."/>
            <person name="Shah S."/>
            <person name="Dougan E. K."/>
            <person name="Thang M."/>
            <person name="Chan C."/>
        </authorList>
    </citation>
    <scope>NUCLEOTIDE SEQUENCE [LARGE SCALE GENOMIC DNA]</scope>
</reference>